<dbReference type="AlphaFoldDB" id="A0A847QXM8"/>
<reference evidence="3 4" key="1">
    <citation type="submission" date="2020-04" db="EMBL/GenBank/DDBJ databases">
        <title>Marinomonas sp. M1K-6 isolated from the deep seawater of the Mariana Trench.</title>
        <authorList>
            <person name="Li Y."/>
        </authorList>
    </citation>
    <scope>NUCLEOTIDE SEQUENCE [LARGE SCALE GENOMIC DNA]</scope>
    <source>
        <strain evidence="3 4">M1K-6</strain>
    </source>
</reference>
<feature type="coiled-coil region" evidence="1">
    <location>
        <begin position="251"/>
        <end position="278"/>
    </location>
</feature>
<evidence type="ECO:0000313" key="3">
    <source>
        <dbReference type="EMBL" id="NLQ18528.1"/>
    </source>
</evidence>
<gene>
    <name evidence="3" type="primary">dinD</name>
    <name evidence="3" type="ORF">HGG82_13015</name>
</gene>
<proteinExistence type="predicted"/>
<keyword evidence="1" id="KW-0175">Coiled coil</keyword>
<name>A0A847QXM8_9GAMM</name>
<dbReference type="Pfam" id="PF02498">
    <property type="entry name" value="Bro-N"/>
    <property type="match status" value="1"/>
</dbReference>
<dbReference type="EMBL" id="JABAEK010000015">
    <property type="protein sequence ID" value="NLQ18528.1"/>
    <property type="molecule type" value="Genomic_DNA"/>
</dbReference>
<dbReference type="RefSeq" id="WP_168826366.1">
    <property type="nucleotide sequence ID" value="NZ_CP073013.1"/>
</dbReference>
<sequence>MDKQLQTLQTNLETAAQRTDAEGIEFWFARDLQGPLGYARWENFQTAINRAIDSCEASGHGASDHFRGVTKMIELGKGGQRPVDDFMLTRYACYLIAQNGDARKPEIAFAQSYFAIQTRKQELIEDRMRLQARLEARDRLKESEKALSQNIYERGVDDAGFGRIRSQGDKALFGGHTTQAMKDRFGIVKNRALADFLPTLTIAAKNLATEITNHNVERDNLQGERAITGEHVQNNESVRAMLGQRGIKPEKLAAEEDLKKLERRVKSEEKKLAKQTQT</sequence>
<dbReference type="InterPro" id="IPR003497">
    <property type="entry name" value="BRO_N_domain"/>
</dbReference>
<evidence type="ECO:0000313" key="4">
    <source>
        <dbReference type="Proteomes" id="UP000586067"/>
    </source>
</evidence>
<evidence type="ECO:0000259" key="2">
    <source>
        <dbReference type="Pfam" id="PF02498"/>
    </source>
</evidence>
<feature type="domain" description="Bro-N" evidence="2">
    <location>
        <begin position="22"/>
        <end position="110"/>
    </location>
</feature>
<evidence type="ECO:0000256" key="1">
    <source>
        <dbReference type="SAM" id="Coils"/>
    </source>
</evidence>
<comment type="caution">
    <text evidence="3">The sequence shown here is derived from an EMBL/GenBank/DDBJ whole genome shotgun (WGS) entry which is preliminary data.</text>
</comment>
<organism evidence="3 4">
    <name type="scientific">Marinomonas profundi</name>
    <dbReference type="NCBI Taxonomy" id="2726122"/>
    <lineage>
        <taxon>Bacteria</taxon>
        <taxon>Pseudomonadati</taxon>
        <taxon>Pseudomonadota</taxon>
        <taxon>Gammaproteobacteria</taxon>
        <taxon>Oceanospirillales</taxon>
        <taxon>Oceanospirillaceae</taxon>
        <taxon>Marinomonas</taxon>
    </lineage>
</organism>
<dbReference type="NCBIfam" id="NF008573">
    <property type="entry name" value="PRK11525.1"/>
    <property type="match status" value="1"/>
</dbReference>
<keyword evidence="4" id="KW-1185">Reference proteome</keyword>
<accession>A0A847QXM8</accession>
<dbReference type="Proteomes" id="UP000586067">
    <property type="component" value="Unassembled WGS sequence"/>
</dbReference>
<protein>
    <submittedName>
        <fullName evidence="3">DNA damage-inducible protein D</fullName>
    </submittedName>
</protein>